<name>A0A4D7CXG3_9ENTE</name>
<keyword evidence="2 6" id="KW-1133">Transmembrane helix</keyword>
<dbReference type="InterPro" id="IPR010379">
    <property type="entry name" value="EzrA"/>
</dbReference>
<keyword evidence="4 6" id="KW-0472">Membrane</keyword>
<feature type="coiled-coil region" evidence="6">
    <location>
        <begin position="354"/>
        <end position="381"/>
    </location>
</feature>
<evidence type="ECO:0000256" key="2">
    <source>
        <dbReference type="ARBA" id="ARBA00022989"/>
    </source>
</evidence>
<sequence length="574" mass="66463">MKTSTILFIFLTIIIIMALLYVVAVLMKRKNEEKLDELEERKVALFDLPVFEEVQEVKRMHLVGQSQNTFREWNQRWADISTAAFAELESKIFEVENLNDTFRFIKVKDSLENAFDTMDNMEKEVAAIRTGLKELKTSEERNSEAVQEALDKYEMIKETVKSSEKQFGPATENIKERVVSIENEFTQFVALNTSGDPMEARGVLESAEKHTQELEKIVEEIPPLYAKLDTEYPAQIKEIETGYKQMKQDNYRFPEINVEQEIADVQAKVTEANNILGKGLLTEVSNINKVIEEQIDHLYDVLETEIKGRDYVKTNLPTVSEYVTHVEKNNRQLMIELDHTSQSYALNNNELGRARGFQTKVEELGQEMTNLNEAVKNKEVVFSTAEKNLKDSFNILKEVEGQQVEISTALKDLRKDEKAAAGKIEGYEFQLKTLKRRVEKRRLPGIPQSYLDYFFVTSDRLEELTTELNRLRIDMTYINKLVGLVESDLDVLETKTDELIDSAALTEQMLQYANRYRHTHKNVADAMERSLMLFSQEFKYQEALDEIGVALEQVEPGAFKRIESYYYQSETEEI</sequence>
<keyword evidence="8" id="KW-1185">Reference proteome</keyword>
<keyword evidence="3 6" id="KW-0175">Coiled coil</keyword>
<evidence type="ECO:0000313" key="7">
    <source>
        <dbReference type="EMBL" id="QCI87097.1"/>
    </source>
</evidence>
<dbReference type="RefSeq" id="WP_136953919.1">
    <property type="nucleotide sequence ID" value="NZ_CP039712.1"/>
</dbReference>
<proteinExistence type="inferred from homology"/>
<comment type="subcellular location">
    <subcellularLocation>
        <location evidence="6">Cell membrane</location>
        <topology evidence="6">Single-pass membrane protein</topology>
    </subcellularLocation>
    <text evidence="6">Colocalized with FtsZ to the nascent septal site.</text>
</comment>
<evidence type="ECO:0000256" key="5">
    <source>
        <dbReference type="ARBA" id="ARBA00023210"/>
    </source>
</evidence>
<organism evidence="7 8">
    <name type="scientific">Vagococcus zengguangii</name>
    <dbReference type="NCBI Taxonomy" id="2571750"/>
    <lineage>
        <taxon>Bacteria</taxon>
        <taxon>Bacillati</taxon>
        <taxon>Bacillota</taxon>
        <taxon>Bacilli</taxon>
        <taxon>Lactobacillales</taxon>
        <taxon>Enterococcaceae</taxon>
        <taxon>Vagococcus</taxon>
    </lineage>
</organism>
<comment type="similarity">
    <text evidence="6">Belongs to the EzrA family.</text>
</comment>
<evidence type="ECO:0000313" key="8">
    <source>
        <dbReference type="Proteomes" id="UP000298615"/>
    </source>
</evidence>
<feature type="topological domain" description="Cytoplasmic" evidence="6">
    <location>
        <begin position="28"/>
        <end position="574"/>
    </location>
</feature>
<dbReference type="GO" id="GO:0005940">
    <property type="term" value="C:septin ring"/>
    <property type="evidence" value="ECO:0007669"/>
    <property type="project" value="InterPro"/>
</dbReference>
<evidence type="ECO:0000256" key="1">
    <source>
        <dbReference type="ARBA" id="ARBA00022692"/>
    </source>
</evidence>
<evidence type="ECO:0000256" key="6">
    <source>
        <dbReference type="HAMAP-Rule" id="MF_00728"/>
    </source>
</evidence>
<evidence type="ECO:0000256" key="4">
    <source>
        <dbReference type="ARBA" id="ARBA00023136"/>
    </source>
</evidence>
<accession>A0A4D7CXG3</accession>
<feature type="coiled-coil region" evidence="6">
    <location>
        <begin position="118"/>
        <end position="166"/>
    </location>
</feature>
<dbReference type="Proteomes" id="UP000298615">
    <property type="component" value="Chromosome"/>
</dbReference>
<dbReference type="GO" id="GO:0005886">
    <property type="term" value="C:plasma membrane"/>
    <property type="evidence" value="ECO:0007669"/>
    <property type="project" value="UniProtKB-SubCell"/>
</dbReference>
<keyword evidence="1 6" id="KW-0812">Transmembrane</keyword>
<gene>
    <name evidence="6" type="primary">ezrA</name>
    <name evidence="7" type="ORF">FA707_09010</name>
</gene>
<dbReference type="GO" id="GO:0000917">
    <property type="term" value="P:division septum assembly"/>
    <property type="evidence" value="ECO:0007669"/>
    <property type="project" value="UniProtKB-KW"/>
</dbReference>
<evidence type="ECO:0000256" key="3">
    <source>
        <dbReference type="ARBA" id="ARBA00023054"/>
    </source>
</evidence>
<dbReference type="GO" id="GO:0000921">
    <property type="term" value="P:septin ring assembly"/>
    <property type="evidence" value="ECO:0007669"/>
    <property type="project" value="InterPro"/>
</dbReference>
<protein>
    <recommendedName>
        <fullName evidence="6">Septation ring formation regulator EzrA</fullName>
    </recommendedName>
</protein>
<keyword evidence="5 6" id="KW-0717">Septation</keyword>
<feature type="topological domain" description="Extracellular" evidence="6">
    <location>
        <begin position="1"/>
        <end position="8"/>
    </location>
</feature>
<keyword evidence="6" id="KW-0131">Cell cycle</keyword>
<reference evidence="7 8" key="1">
    <citation type="submission" date="2019-04" db="EMBL/GenBank/DDBJ databases">
        <title>Vagococcus sp. nov., isolated from faeces of yaks (Bos grunniens).</title>
        <authorList>
            <person name="Ge Y."/>
        </authorList>
    </citation>
    <scope>NUCLEOTIDE SEQUENCE [LARGE SCALE GENOMIC DNA]</scope>
    <source>
        <strain evidence="7 8">MN-17</strain>
    </source>
</reference>
<comment type="function">
    <text evidence="6">Negative regulator of FtsZ ring formation; modulates the frequency and position of FtsZ ring formation. Inhibits FtsZ ring formation at polar sites. Interacts either with FtsZ or with one of its binding partners to promote depolymerization.</text>
</comment>
<dbReference type="Pfam" id="PF06160">
    <property type="entry name" value="EzrA"/>
    <property type="match status" value="1"/>
</dbReference>
<dbReference type="HAMAP" id="MF_00728">
    <property type="entry name" value="EzrA"/>
    <property type="match status" value="1"/>
</dbReference>
<dbReference type="AlphaFoldDB" id="A0A4D7CXG3"/>
<keyword evidence="6" id="KW-0132">Cell division</keyword>
<dbReference type="EMBL" id="CP039712">
    <property type="protein sequence ID" value="QCI87097.1"/>
    <property type="molecule type" value="Genomic_DNA"/>
</dbReference>
<keyword evidence="6" id="KW-1003">Cell membrane</keyword>
<dbReference type="OrthoDB" id="1654473at2"/>
<dbReference type="KEGG" id="vao:FA707_09010"/>